<dbReference type="SMART" id="SM00052">
    <property type="entry name" value="EAL"/>
    <property type="match status" value="1"/>
</dbReference>
<dbReference type="AlphaFoldDB" id="A0A963YUW7"/>
<dbReference type="CDD" id="cd01948">
    <property type="entry name" value="EAL"/>
    <property type="match status" value="1"/>
</dbReference>
<sequence>MNDTQLSIVFLSGACRSWTTSISIDERSYLLERLFVAEPALPGVIVCEGDKRLGLLSRRVFLAALSQAYGREIFLSRPLRELLIPVRLQTLLLSEHVSLSTACRAALAREEVTRFEPLLVNVGGQTCIVQLADLLLAQAAALERTIALKNEAVERSTKVAADLQAALAEQHQLASELLDARNLAVHDALHDPLTGLLNRKGLFAEVASRTKSGLDQSGRACLLFLDLDRFKLINDSLGHHAGNQLLAEVARRLSAIALDCGRANCIAARHSGDEFVLLCAACDGEAEVMALAQAVHRSLTAPYMLNGQSYTVGASIGAVACLGGYQDFELAMRDADIAMYIAKRSKDRHIVLFEPSMHKVVERRVALEAELRQAVAQGEFRLHYQPIQDAGTDSVFAYEALLRWQRPDGLMTAKHFIDLVEETGLTNEVGLWVMRTACRWLKSIHADGHAGATKVSLNVSAAQIMNINLPEQMARICQEEDLDPAHCIIEVTEQSAMVDPERAALVLQELKRLGFSLALDDFGTGHSSLSWLHQYPFDVLKIDRSLTAEVGQPGGSSKMAVGILYLSQLLGLRVVAEGIEGQTQMDALHRLGFRLMQGYHIGRPQPDWPAPSIMTAPAPSLSGGAGQTLSA</sequence>
<evidence type="ECO:0000259" key="2">
    <source>
        <dbReference type="PROSITE" id="PS50883"/>
    </source>
</evidence>
<proteinExistence type="predicted"/>
<evidence type="ECO:0000313" key="4">
    <source>
        <dbReference type="EMBL" id="MCB8877271.1"/>
    </source>
</evidence>
<dbReference type="GO" id="GO:0071111">
    <property type="term" value="F:cyclic-guanylate-specific phosphodiesterase activity"/>
    <property type="evidence" value="ECO:0007669"/>
    <property type="project" value="InterPro"/>
</dbReference>
<dbReference type="InterPro" id="IPR043128">
    <property type="entry name" value="Rev_trsase/Diguanyl_cyclase"/>
</dbReference>
<dbReference type="SMART" id="SM00267">
    <property type="entry name" value="GGDEF"/>
    <property type="match status" value="1"/>
</dbReference>
<name>A0A963YUW7_9PROT</name>
<keyword evidence="5" id="KW-1185">Reference proteome</keyword>
<dbReference type="NCBIfam" id="TIGR00254">
    <property type="entry name" value="GGDEF"/>
    <property type="match status" value="1"/>
</dbReference>
<organism evidence="4 5">
    <name type="scientific">Acidisoma silvae</name>
    <dbReference type="NCBI Taxonomy" id="2802396"/>
    <lineage>
        <taxon>Bacteria</taxon>
        <taxon>Pseudomonadati</taxon>
        <taxon>Pseudomonadota</taxon>
        <taxon>Alphaproteobacteria</taxon>
        <taxon>Acetobacterales</taxon>
        <taxon>Acidocellaceae</taxon>
        <taxon>Acidisoma</taxon>
    </lineage>
</organism>
<dbReference type="SUPFAM" id="SSF55073">
    <property type="entry name" value="Nucleotide cyclase"/>
    <property type="match status" value="1"/>
</dbReference>
<reference evidence="4" key="2">
    <citation type="submission" date="2021-01" db="EMBL/GenBank/DDBJ databases">
        <authorList>
            <person name="Mieszkin S."/>
            <person name="Pouder E."/>
            <person name="Alain K."/>
        </authorList>
    </citation>
    <scope>NUCLEOTIDE SEQUENCE</scope>
    <source>
        <strain evidence="4">HW T2.11</strain>
    </source>
</reference>
<dbReference type="Gene3D" id="3.20.20.450">
    <property type="entry name" value="EAL domain"/>
    <property type="match status" value="1"/>
</dbReference>
<evidence type="ECO:0000259" key="3">
    <source>
        <dbReference type="PROSITE" id="PS50887"/>
    </source>
</evidence>
<gene>
    <name evidence="4" type="ORF">ASILVAE211_18890</name>
</gene>
<dbReference type="InterPro" id="IPR029787">
    <property type="entry name" value="Nucleotide_cyclase"/>
</dbReference>
<dbReference type="InterPro" id="IPR035919">
    <property type="entry name" value="EAL_sf"/>
</dbReference>
<accession>A0A963YUW7</accession>
<dbReference type="InterPro" id="IPR000160">
    <property type="entry name" value="GGDEF_dom"/>
</dbReference>
<dbReference type="InterPro" id="IPR001633">
    <property type="entry name" value="EAL_dom"/>
</dbReference>
<reference evidence="4" key="1">
    <citation type="journal article" date="2021" name="Microorganisms">
        <title>Acidisoma silvae sp. nov. and Acidisomacellulosilytica sp. nov., Two Acidophilic Bacteria Isolated from Decaying Wood, Hydrolyzing Cellulose and Producing Poly-3-hydroxybutyrate.</title>
        <authorList>
            <person name="Mieszkin S."/>
            <person name="Pouder E."/>
            <person name="Uroz S."/>
            <person name="Simon-Colin C."/>
            <person name="Alain K."/>
        </authorList>
    </citation>
    <scope>NUCLEOTIDE SEQUENCE</scope>
    <source>
        <strain evidence="4">HW T2.11</strain>
    </source>
</reference>
<dbReference type="InterPro" id="IPR050706">
    <property type="entry name" value="Cyclic-di-GMP_PDE-like"/>
</dbReference>
<dbReference type="Pfam" id="PF00990">
    <property type="entry name" value="GGDEF"/>
    <property type="match status" value="1"/>
</dbReference>
<evidence type="ECO:0000256" key="1">
    <source>
        <dbReference type="SAM" id="MobiDB-lite"/>
    </source>
</evidence>
<dbReference type="RefSeq" id="WP_227322923.1">
    <property type="nucleotide sequence ID" value="NZ_JAESVB010000011.1"/>
</dbReference>
<dbReference type="SUPFAM" id="SSF141868">
    <property type="entry name" value="EAL domain-like"/>
    <property type="match status" value="1"/>
</dbReference>
<dbReference type="Gene3D" id="3.30.70.270">
    <property type="match status" value="1"/>
</dbReference>
<protein>
    <submittedName>
        <fullName evidence="4">EAL domain-containing protein</fullName>
    </submittedName>
</protein>
<evidence type="ECO:0000313" key="5">
    <source>
        <dbReference type="Proteomes" id="UP000708298"/>
    </source>
</evidence>
<dbReference type="PANTHER" id="PTHR33121:SF70">
    <property type="entry name" value="SIGNALING PROTEIN YKOW"/>
    <property type="match status" value="1"/>
</dbReference>
<feature type="domain" description="EAL" evidence="2">
    <location>
        <begin position="364"/>
        <end position="618"/>
    </location>
</feature>
<dbReference type="Proteomes" id="UP000708298">
    <property type="component" value="Unassembled WGS sequence"/>
</dbReference>
<dbReference type="CDD" id="cd01949">
    <property type="entry name" value="GGDEF"/>
    <property type="match status" value="1"/>
</dbReference>
<dbReference type="PROSITE" id="PS50883">
    <property type="entry name" value="EAL"/>
    <property type="match status" value="1"/>
</dbReference>
<dbReference type="PANTHER" id="PTHR33121">
    <property type="entry name" value="CYCLIC DI-GMP PHOSPHODIESTERASE PDEF"/>
    <property type="match status" value="1"/>
</dbReference>
<dbReference type="PROSITE" id="PS50887">
    <property type="entry name" value="GGDEF"/>
    <property type="match status" value="1"/>
</dbReference>
<feature type="region of interest" description="Disordered" evidence="1">
    <location>
        <begin position="608"/>
        <end position="631"/>
    </location>
</feature>
<dbReference type="EMBL" id="JAESVB010000011">
    <property type="protein sequence ID" value="MCB8877271.1"/>
    <property type="molecule type" value="Genomic_DNA"/>
</dbReference>
<feature type="domain" description="GGDEF" evidence="3">
    <location>
        <begin position="218"/>
        <end position="355"/>
    </location>
</feature>
<dbReference type="Pfam" id="PF00563">
    <property type="entry name" value="EAL"/>
    <property type="match status" value="1"/>
</dbReference>
<comment type="caution">
    <text evidence="4">The sequence shown here is derived from an EMBL/GenBank/DDBJ whole genome shotgun (WGS) entry which is preliminary data.</text>
</comment>